<organism evidence="11 12">
    <name type="scientific">Ammonifex thiophilus</name>
    <dbReference type="NCBI Taxonomy" id="444093"/>
    <lineage>
        <taxon>Bacteria</taxon>
        <taxon>Bacillati</taxon>
        <taxon>Bacillota</taxon>
        <taxon>Clostridia</taxon>
        <taxon>Thermoanaerobacterales</taxon>
        <taxon>Thermoanaerobacteraceae</taxon>
        <taxon>Ammonifex</taxon>
    </lineage>
</organism>
<evidence type="ECO:0000256" key="4">
    <source>
        <dbReference type="ARBA" id="ARBA00022722"/>
    </source>
</evidence>
<comment type="subcellular location">
    <subcellularLocation>
        <location evidence="9">Cytoplasm</location>
    </subcellularLocation>
</comment>
<feature type="binding site" evidence="9">
    <location>
        <position position="117"/>
    </location>
    <ligand>
        <name>Zn(2+)</name>
        <dbReference type="ChEBI" id="CHEBI:29105"/>
        <note>catalytic</note>
    </ligand>
</feature>
<dbReference type="InterPro" id="IPR002036">
    <property type="entry name" value="YbeY"/>
</dbReference>
<dbReference type="EMBL" id="QSLN01000002">
    <property type="protein sequence ID" value="RDV84351.1"/>
    <property type="molecule type" value="Genomic_DNA"/>
</dbReference>
<evidence type="ECO:0000256" key="5">
    <source>
        <dbReference type="ARBA" id="ARBA00022723"/>
    </source>
</evidence>
<comment type="function">
    <text evidence="9">Single strand-specific metallo-endoribonuclease involved in late-stage 70S ribosome quality control and in maturation of the 3' terminus of the 16S rRNA.</text>
</comment>
<keyword evidence="4 9" id="KW-0540">Nuclease</keyword>
<proteinExistence type="inferred from homology"/>
<evidence type="ECO:0000256" key="9">
    <source>
        <dbReference type="HAMAP-Rule" id="MF_00009"/>
    </source>
</evidence>
<keyword evidence="5 9" id="KW-0479">Metal-binding</keyword>
<sequence>MTVIVQNRQEKVKVENGWLSAVRRAAELTLDLLGPKREVEVGITLLDDDGIRELNRRYRGKDAPTNVLAFPMGEEDPPVLLLGDVVISLETARSEAEEEGKEIEEKLAHLTVHGVLHLLGYDHETDAEEALMREKEEAVLAMWRRERAG</sequence>
<evidence type="ECO:0000256" key="3">
    <source>
        <dbReference type="ARBA" id="ARBA00022552"/>
    </source>
</evidence>
<evidence type="ECO:0000256" key="8">
    <source>
        <dbReference type="ARBA" id="ARBA00022833"/>
    </source>
</evidence>
<evidence type="ECO:0000256" key="10">
    <source>
        <dbReference type="SAM" id="Coils"/>
    </source>
</evidence>
<keyword evidence="2 9" id="KW-0690">Ribosome biogenesis</keyword>
<evidence type="ECO:0000256" key="7">
    <source>
        <dbReference type="ARBA" id="ARBA00022801"/>
    </source>
</evidence>
<evidence type="ECO:0000256" key="1">
    <source>
        <dbReference type="ARBA" id="ARBA00010875"/>
    </source>
</evidence>
<keyword evidence="9" id="KW-0963">Cytoplasm</keyword>
<feature type="coiled-coil region" evidence="10">
    <location>
        <begin position="86"/>
        <end position="113"/>
    </location>
</feature>
<keyword evidence="7 9" id="KW-0378">Hydrolase</keyword>
<dbReference type="GO" id="GO:0004521">
    <property type="term" value="F:RNA endonuclease activity"/>
    <property type="evidence" value="ECO:0007669"/>
    <property type="project" value="UniProtKB-UniRule"/>
</dbReference>
<dbReference type="PROSITE" id="PS01306">
    <property type="entry name" value="UPF0054"/>
    <property type="match status" value="1"/>
</dbReference>
<protein>
    <recommendedName>
        <fullName evidence="9">Endoribonuclease YbeY</fullName>
        <ecNumber evidence="9">3.1.-.-</ecNumber>
    </recommendedName>
</protein>
<evidence type="ECO:0000256" key="6">
    <source>
        <dbReference type="ARBA" id="ARBA00022759"/>
    </source>
</evidence>
<dbReference type="GO" id="GO:0004222">
    <property type="term" value="F:metalloendopeptidase activity"/>
    <property type="evidence" value="ECO:0007669"/>
    <property type="project" value="InterPro"/>
</dbReference>
<dbReference type="Gene3D" id="3.40.390.30">
    <property type="entry name" value="Metalloproteases ('zincins'), catalytic domain"/>
    <property type="match status" value="1"/>
</dbReference>
<dbReference type="InterPro" id="IPR020549">
    <property type="entry name" value="YbeY_CS"/>
</dbReference>
<keyword evidence="10" id="KW-0175">Coiled coil</keyword>
<dbReference type="GO" id="GO:0006364">
    <property type="term" value="P:rRNA processing"/>
    <property type="evidence" value="ECO:0007669"/>
    <property type="project" value="UniProtKB-UniRule"/>
</dbReference>
<keyword evidence="3 9" id="KW-0698">rRNA processing</keyword>
<comment type="caution">
    <text evidence="11">The sequence shown here is derived from an EMBL/GenBank/DDBJ whole genome shotgun (WGS) entry which is preliminary data.</text>
</comment>
<accession>A0A3D8P7H7</accession>
<dbReference type="SUPFAM" id="SSF55486">
    <property type="entry name" value="Metalloproteases ('zincins'), catalytic domain"/>
    <property type="match status" value="1"/>
</dbReference>
<evidence type="ECO:0000256" key="2">
    <source>
        <dbReference type="ARBA" id="ARBA00022517"/>
    </source>
</evidence>
<dbReference type="InterPro" id="IPR023091">
    <property type="entry name" value="MetalPrtase_cat_dom_sf_prd"/>
</dbReference>
<feature type="binding site" evidence="9">
    <location>
        <position position="123"/>
    </location>
    <ligand>
        <name>Zn(2+)</name>
        <dbReference type="ChEBI" id="CHEBI:29105"/>
        <note>catalytic</note>
    </ligand>
</feature>
<dbReference type="OrthoDB" id="9807740at2"/>
<gene>
    <name evidence="9 11" type="primary">ybeY</name>
    <name evidence="11" type="ORF">DXX99_03345</name>
</gene>
<dbReference type="HAMAP" id="MF_00009">
    <property type="entry name" value="Endoribonucl_YbeY"/>
    <property type="match status" value="1"/>
</dbReference>
<keyword evidence="8 9" id="KW-0862">Zinc</keyword>
<keyword evidence="12" id="KW-1185">Reference proteome</keyword>
<feature type="binding site" evidence="9">
    <location>
        <position position="113"/>
    </location>
    <ligand>
        <name>Zn(2+)</name>
        <dbReference type="ChEBI" id="CHEBI:29105"/>
        <note>catalytic</note>
    </ligand>
</feature>
<dbReference type="PANTHER" id="PTHR46986">
    <property type="entry name" value="ENDORIBONUCLEASE YBEY, CHLOROPLASTIC"/>
    <property type="match status" value="1"/>
</dbReference>
<keyword evidence="6 9" id="KW-0255">Endonuclease</keyword>
<reference evidence="11 12" key="1">
    <citation type="submission" date="2018-08" db="EMBL/GenBank/DDBJ databases">
        <title>Form III RuBisCO-mediated autotrophy in Thermodesulfobium bacteria.</title>
        <authorList>
            <person name="Toshchakov S.V."/>
            <person name="Kublanov I.V."/>
            <person name="Frolov E."/>
            <person name="Bonch-Osmolovskaya E.A."/>
            <person name="Tourova T.P."/>
            <person name="Chernych N.A."/>
            <person name="Lebedinsky A.V."/>
        </authorList>
    </citation>
    <scope>NUCLEOTIDE SEQUENCE [LARGE SCALE GENOMIC DNA]</scope>
    <source>
        <strain evidence="11 12">SR</strain>
    </source>
</reference>
<name>A0A3D8P7H7_9THEO</name>
<dbReference type="RefSeq" id="WP_115792091.1">
    <property type="nucleotide sequence ID" value="NZ_QSLN01000002.1"/>
</dbReference>
<comment type="cofactor">
    <cofactor evidence="9">
        <name>Zn(2+)</name>
        <dbReference type="ChEBI" id="CHEBI:29105"/>
    </cofactor>
    <text evidence="9">Binds 1 zinc ion.</text>
</comment>
<dbReference type="GO" id="GO:0005737">
    <property type="term" value="C:cytoplasm"/>
    <property type="evidence" value="ECO:0007669"/>
    <property type="project" value="UniProtKB-SubCell"/>
</dbReference>
<evidence type="ECO:0000313" key="11">
    <source>
        <dbReference type="EMBL" id="RDV84351.1"/>
    </source>
</evidence>
<dbReference type="GO" id="GO:0008270">
    <property type="term" value="F:zinc ion binding"/>
    <property type="evidence" value="ECO:0007669"/>
    <property type="project" value="UniProtKB-UniRule"/>
</dbReference>
<comment type="similarity">
    <text evidence="1 9">Belongs to the endoribonuclease YbeY family.</text>
</comment>
<dbReference type="PANTHER" id="PTHR46986:SF1">
    <property type="entry name" value="ENDORIBONUCLEASE YBEY, CHLOROPLASTIC"/>
    <property type="match status" value="1"/>
</dbReference>
<dbReference type="Proteomes" id="UP000256329">
    <property type="component" value="Unassembled WGS sequence"/>
</dbReference>
<dbReference type="AlphaFoldDB" id="A0A3D8P7H7"/>
<evidence type="ECO:0000313" key="12">
    <source>
        <dbReference type="Proteomes" id="UP000256329"/>
    </source>
</evidence>
<dbReference type="Pfam" id="PF02130">
    <property type="entry name" value="YbeY"/>
    <property type="match status" value="1"/>
</dbReference>
<dbReference type="EC" id="3.1.-.-" evidence="9"/>
<dbReference type="NCBIfam" id="TIGR00043">
    <property type="entry name" value="rRNA maturation RNase YbeY"/>
    <property type="match status" value="1"/>
</dbReference>